<dbReference type="GO" id="GO:0003677">
    <property type="term" value="F:DNA binding"/>
    <property type="evidence" value="ECO:0007669"/>
    <property type="project" value="UniProtKB-KW"/>
</dbReference>
<evidence type="ECO:0000259" key="6">
    <source>
        <dbReference type="PROSITE" id="PS51078"/>
    </source>
</evidence>
<dbReference type="InterPro" id="IPR029016">
    <property type="entry name" value="GAF-like_dom_sf"/>
</dbReference>
<dbReference type="OrthoDB" id="6687062at2"/>
<feature type="domain" description="HTH iclR-type" evidence="5">
    <location>
        <begin position="54"/>
        <end position="116"/>
    </location>
</feature>
<evidence type="ECO:0000313" key="8">
    <source>
        <dbReference type="Proteomes" id="UP000295722"/>
    </source>
</evidence>
<feature type="region of interest" description="Disordered" evidence="4">
    <location>
        <begin position="1"/>
        <end position="57"/>
    </location>
</feature>
<accession>A0A4R5MEF7</accession>
<dbReference type="AlphaFoldDB" id="A0A4R5MEF7"/>
<keyword evidence="8" id="KW-1185">Reference proteome</keyword>
<dbReference type="PANTHER" id="PTHR30136:SF8">
    <property type="entry name" value="TRANSCRIPTIONAL REGULATORY PROTEIN"/>
    <property type="match status" value="1"/>
</dbReference>
<organism evidence="7 8">
    <name type="scientific">Paraburkholderia silviterrae</name>
    <dbReference type="NCBI Taxonomy" id="2528715"/>
    <lineage>
        <taxon>Bacteria</taxon>
        <taxon>Pseudomonadati</taxon>
        <taxon>Pseudomonadota</taxon>
        <taxon>Betaproteobacteria</taxon>
        <taxon>Burkholderiales</taxon>
        <taxon>Burkholderiaceae</taxon>
        <taxon>Paraburkholderia</taxon>
    </lineage>
</organism>
<evidence type="ECO:0000259" key="5">
    <source>
        <dbReference type="PROSITE" id="PS51077"/>
    </source>
</evidence>
<dbReference type="Pfam" id="PF09339">
    <property type="entry name" value="HTH_IclR"/>
    <property type="match status" value="1"/>
</dbReference>
<dbReference type="EMBL" id="SMRP01000002">
    <property type="protein sequence ID" value="TDG25153.1"/>
    <property type="molecule type" value="Genomic_DNA"/>
</dbReference>
<name>A0A4R5MEF7_9BURK</name>
<evidence type="ECO:0000256" key="3">
    <source>
        <dbReference type="ARBA" id="ARBA00023163"/>
    </source>
</evidence>
<dbReference type="InterPro" id="IPR014757">
    <property type="entry name" value="Tscrpt_reg_IclR_C"/>
</dbReference>
<gene>
    <name evidence="7" type="ORF">EYW47_04645</name>
</gene>
<comment type="caution">
    <text evidence="7">The sequence shown here is derived from an EMBL/GenBank/DDBJ whole genome shotgun (WGS) entry which is preliminary data.</text>
</comment>
<dbReference type="GO" id="GO:0003700">
    <property type="term" value="F:DNA-binding transcription factor activity"/>
    <property type="evidence" value="ECO:0007669"/>
    <property type="project" value="TreeGrafter"/>
</dbReference>
<feature type="compositionally biased region" description="Low complexity" evidence="4">
    <location>
        <begin position="37"/>
        <end position="46"/>
    </location>
</feature>
<keyword evidence="3" id="KW-0804">Transcription</keyword>
<reference evidence="7 8" key="1">
    <citation type="submission" date="2019-03" db="EMBL/GenBank/DDBJ databases">
        <title>Paraburkholderia sp. 4M-K11, isolated from subtropical forest soil.</title>
        <authorList>
            <person name="Gao Z.-H."/>
            <person name="Qiu L.-H."/>
        </authorList>
    </citation>
    <scope>NUCLEOTIDE SEQUENCE [LARGE SCALE GENOMIC DNA]</scope>
    <source>
        <strain evidence="7 8">4M-K11</strain>
    </source>
</reference>
<dbReference type="PROSITE" id="PS51077">
    <property type="entry name" value="HTH_ICLR"/>
    <property type="match status" value="1"/>
</dbReference>
<proteinExistence type="predicted"/>
<dbReference type="InterPro" id="IPR050707">
    <property type="entry name" value="HTH_MetabolicPath_Reg"/>
</dbReference>
<keyword evidence="1" id="KW-0805">Transcription regulation</keyword>
<dbReference type="PROSITE" id="PS51078">
    <property type="entry name" value="ICLR_ED"/>
    <property type="match status" value="1"/>
</dbReference>
<dbReference type="GO" id="GO:0045892">
    <property type="term" value="P:negative regulation of DNA-templated transcription"/>
    <property type="evidence" value="ECO:0007669"/>
    <property type="project" value="TreeGrafter"/>
</dbReference>
<dbReference type="SUPFAM" id="SSF55781">
    <property type="entry name" value="GAF domain-like"/>
    <property type="match status" value="1"/>
</dbReference>
<dbReference type="InterPro" id="IPR036388">
    <property type="entry name" value="WH-like_DNA-bd_sf"/>
</dbReference>
<dbReference type="SMART" id="SM00346">
    <property type="entry name" value="HTH_ICLR"/>
    <property type="match status" value="1"/>
</dbReference>
<dbReference type="InterPro" id="IPR005471">
    <property type="entry name" value="Tscrpt_reg_IclR_N"/>
</dbReference>
<dbReference type="Proteomes" id="UP000295722">
    <property type="component" value="Unassembled WGS sequence"/>
</dbReference>
<dbReference type="InterPro" id="IPR036390">
    <property type="entry name" value="WH_DNA-bd_sf"/>
</dbReference>
<protein>
    <submittedName>
        <fullName evidence="7">IclR family transcriptional regulator</fullName>
    </submittedName>
</protein>
<dbReference type="Gene3D" id="1.10.10.10">
    <property type="entry name" value="Winged helix-like DNA-binding domain superfamily/Winged helix DNA-binding domain"/>
    <property type="match status" value="1"/>
</dbReference>
<sequence length="329" mass="34098">MIKKAASTTPAQAATHRVATKKPSRPGAGVPTPPIPAGSAAPSGAAPRERRQRVQSAQTGMAVLKGLARLGGRASLSNLAGYVSESPAKVHRYLVSLIEEGLVVQDSATQQYLLGAEAMMIGVAAMRQADPVRAAEPALVRLREALEVTSFVAVMGNMGPTIVRFEEPGLPVTVNVRVGSVMSLLWSSTGRVFLGLLDDSRVLALAQEEFRHAAPALRALLEADEARDGTDNETLSHAGAPVNSLRRAVQAEVEAHRCASVKDTNLKGISAVSAPLFDHTGRLCAVLTALGATGGFDASPEGPVADALRREAAAASALLGYAPPATRAA</sequence>
<keyword evidence="2" id="KW-0238">DNA-binding</keyword>
<dbReference type="SUPFAM" id="SSF46785">
    <property type="entry name" value="Winged helix' DNA-binding domain"/>
    <property type="match status" value="1"/>
</dbReference>
<evidence type="ECO:0000256" key="2">
    <source>
        <dbReference type="ARBA" id="ARBA00023125"/>
    </source>
</evidence>
<feature type="domain" description="IclR-ED" evidence="6">
    <location>
        <begin position="117"/>
        <end position="321"/>
    </location>
</feature>
<dbReference type="Gene3D" id="3.30.450.40">
    <property type="match status" value="1"/>
</dbReference>
<dbReference type="RefSeq" id="WP_133193719.1">
    <property type="nucleotide sequence ID" value="NZ_JBHUCW010000006.1"/>
</dbReference>
<feature type="compositionally biased region" description="Polar residues" evidence="4">
    <location>
        <begin position="1"/>
        <end position="12"/>
    </location>
</feature>
<dbReference type="PANTHER" id="PTHR30136">
    <property type="entry name" value="HELIX-TURN-HELIX TRANSCRIPTIONAL REGULATOR, ICLR FAMILY"/>
    <property type="match status" value="1"/>
</dbReference>
<evidence type="ECO:0000256" key="1">
    <source>
        <dbReference type="ARBA" id="ARBA00023015"/>
    </source>
</evidence>
<evidence type="ECO:0000256" key="4">
    <source>
        <dbReference type="SAM" id="MobiDB-lite"/>
    </source>
</evidence>
<evidence type="ECO:0000313" key="7">
    <source>
        <dbReference type="EMBL" id="TDG25153.1"/>
    </source>
</evidence>